<evidence type="ECO:0000256" key="16">
    <source>
        <dbReference type="ARBA" id="ARBA00023012"/>
    </source>
</evidence>
<dbReference type="EC" id="2.7.13.3" evidence="5"/>
<dbReference type="GO" id="GO:0005737">
    <property type="term" value="C:cytoplasm"/>
    <property type="evidence" value="ECO:0007669"/>
    <property type="project" value="UniProtKB-SubCell"/>
</dbReference>
<dbReference type="SUPFAM" id="SSF55785">
    <property type="entry name" value="PYP-like sensor domain (PAS domain)"/>
    <property type="match status" value="4"/>
</dbReference>
<evidence type="ECO:0000256" key="13">
    <source>
        <dbReference type="ARBA" id="ARBA00022777"/>
    </source>
</evidence>
<dbReference type="InterPro" id="IPR011712">
    <property type="entry name" value="Sig_transdc_His_kin_sub3_dim/P"/>
</dbReference>
<dbReference type="PANTHER" id="PTHR24421:SF37">
    <property type="entry name" value="SENSOR HISTIDINE KINASE NARS"/>
    <property type="match status" value="1"/>
</dbReference>
<evidence type="ECO:0000256" key="18">
    <source>
        <dbReference type="ARBA" id="ARBA00023136"/>
    </source>
</evidence>
<feature type="domain" description="PAC" evidence="23">
    <location>
        <begin position="363"/>
        <end position="415"/>
    </location>
</feature>
<feature type="domain" description="Histidine kinase" evidence="21">
    <location>
        <begin position="564"/>
        <end position="759"/>
    </location>
</feature>
<dbReference type="InterPro" id="IPR003594">
    <property type="entry name" value="HATPase_dom"/>
</dbReference>
<dbReference type="Pfam" id="PF08448">
    <property type="entry name" value="PAS_4"/>
    <property type="match status" value="3"/>
</dbReference>
<keyword evidence="15" id="KW-0408">Iron</keyword>
<dbReference type="PROSITE" id="PS50109">
    <property type="entry name" value="HIS_KIN"/>
    <property type="match status" value="1"/>
</dbReference>
<dbReference type="SMART" id="SM00086">
    <property type="entry name" value="PAC"/>
    <property type="match status" value="2"/>
</dbReference>
<keyword evidence="9" id="KW-0963">Cytoplasm</keyword>
<evidence type="ECO:0000256" key="7">
    <source>
        <dbReference type="ARBA" id="ARBA00022475"/>
    </source>
</evidence>
<organism evidence="24 25">
    <name type="scientific">Hymenobacter chitinivorans DSM 11115</name>
    <dbReference type="NCBI Taxonomy" id="1121954"/>
    <lineage>
        <taxon>Bacteria</taxon>
        <taxon>Pseudomonadati</taxon>
        <taxon>Bacteroidota</taxon>
        <taxon>Cytophagia</taxon>
        <taxon>Cytophagales</taxon>
        <taxon>Hymenobacteraceae</taxon>
        <taxon>Hymenobacter</taxon>
    </lineage>
</organism>
<evidence type="ECO:0000256" key="20">
    <source>
        <dbReference type="ARBA" id="ARBA00030800"/>
    </source>
</evidence>
<protein>
    <recommendedName>
        <fullName evidence="6">Oxygen sensor histidine kinase NreB</fullName>
        <ecNumber evidence="5">2.7.13.3</ecNumber>
    </recommendedName>
    <alternativeName>
        <fullName evidence="20">Nitrogen regulation protein B</fullName>
    </alternativeName>
</protein>
<keyword evidence="11" id="KW-0812">Transmembrane</keyword>
<evidence type="ECO:0000256" key="3">
    <source>
        <dbReference type="ARBA" id="ARBA00004496"/>
    </source>
</evidence>
<evidence type="ECO:0000259" key="23">
    <source>
        <dbReference type="PROSITE" id="PS50113"/>
    </source>
</evidence>
<keyword evidence="17" id="KW-0411">Iron-sulfur</keyword>
<dbReference type="InterPro" id="IPR050482">
    <property type="entry name" value="Sensor_HK_TwoCompSys"/>
</dbReference>
<evidence type="ECO:0000259" key="22">
    <source>
        <dbReference type="PROSITE" id="PS50112"/>
    </source>
</evidence>
<dbReference type="InterPro" id="IPR036890">
    <property type="entry name" value="HATPase_C_sf"/>
</dbReference>
<dbReference type="CDD" id="cd00130">
    <property type="entry name" value="PAS"/>
    <property type="match status" value="3"/>
</dbReference>
<comment type="caution">
    <text evidence="24">The sequence shown here is derived from an EMBL/GenBank/DDBJ whole genome shotgun (WGS) entry which is preliminary data.</text>
</comment>
<dbReference type="RefSeq" id="WP_100334589.1">
    <property type="nucleotide sequence ID" value="NZ_PGFA01000001.1"/>
</dbReference>
<name>A0A2M9BLK6_9BACT</name>
<dbReference type="GO" id="GO:0046872">
    <property type="term" value="F:metal ion binding"/>
    <property type="evidence" value="ECO:0007669"/>
    <property type="project" value="UniProtKB-KW"/>
</dbReference>
<evidence type="ECO:0000256" key="1">
    <source>
        <dbReference type="ARBA" id="ARBA00000085"/>
    </source>
</evidence>
<dbReference type="SUPFAM" id="SSF55874">
    <property type="entry name" value="ATPase domain of HSP90 chaperone/DNA topoisomerase II/histidine kinase"/>
    <property type="match status" value="1"/>
</dbReference>
<keyword evidence="14" id="KW-1133">Transmembrane helix</keyword>
<dbReference type="InterPro" id="IPR035965">
    <property type="entry name" value="PAS-like_dom_sf"/>
</dbReference>
<evidence type="ECO:0000256" key="11">
    <source>
        <dbReference type="ARBA" id="ARBA00022692"/>
    </source>
</evidence>
<evidence type="ECO:0000256" key="17">
    <source>
        <dbReference type="ARBA" id="ARBA00023014"/>
    </source>
</evidence>
<dbReference type="GO" id="GO:0046983">
    <property type="term" value="F:protein dimerization activity"/>
    <property type="evidence" value="ECO:0007669"/>
    <property type="project" value="InterPro"/>
</dbReference>
<dbReference type="GO" id="GO:0000155">
    <property type="term" value="F:phosphorelay sensor kinase activity"/>
    <property type="evidence" value="ECO:0007669"/>
    <property type="project" value="InterPro"/>
</dbReference>
<dbReference type="Gene3D" id="3.30.450.20">
    <property type="entry name" value="PAS domain"/>
    <property type="match status" value="4"/>
</dbReference>
<evidence type="ECO:0000256" key="6">
    <source>
        <dbReference type="ARBA" id="ARBA00017322"/>
    </source>
</evidence>
<comment type="subcellular location">
    <subcellularLocation>
        <location evidence="4">Cell membrane</location>
        <topology evidence="4">Multi-pass membrane protein</topology>
    </subcellularLocation>
    <subcellularLocation>
        <location evidence="3">Cytoplasm</location>
    </subcellularLocation>
</comment>
<keyword evidence="16" id="KW-0902">Two-component regulatory system</keyword>
<comment type="catalytic activity">
    <reaction evidence="1">
        <text>ATP + protein L-histidine = ADP + protein N-phospho-L-histidine.</text>
        <dbReference type="EC" id="2.7.13.3"/>
    </reaction>
</comment>
<dbReference type="Pfam" id="PF02518">
    <property type="entry name" value="HATPase_c"/>
    <property type="match status" value="1"/>
</dbReference>
<dbReference type="PROSITE" id="PS50113">
    <property type="entry name" value="PAC"/>
    <property type="match status" value="1"/>
</dbReference>
<evidence type="ECO:0000313" key="24">
    <source>
        <dbReference type="EMBL" id="PJJ58837.1"/>
    </source>
</evidence>
<evidence type="ECO:0000256" key="5">
    <source>
        <dbReference type="ARBA" id="ARBA00012438"/>
    </source>
</evidence>
<comment type="function">
    <text evidence="19">Member of the two-component regulatory system NreB/NreC involved in the control of dissimilatory nitrate/nitrite reduction in response to oxygen. NreB functions as a direct oxygen sensor histidine kinase which is autophosphorylated, in the absence of oxygen, probably at the conserved histidine residue, and transfers its phosphate group probably to a conserved aspartate residue of NreC. NreB/NreC activates the expression of the nitrate (narGHJI) and nitrite (nir) reductase operons, as well as the putative nitrate transporter gene narT.</text>
</comment>
<proteinExistence type="predicted"/>
<dbReference type="InterPro" id="IPR000700">
    <property type="entry name" value="PAS-assoc_C"/>
</dbReference>
<evidence type="ECO:0000256" key="9">
    <source>
        <dbReference type="ARBA" id="ARBA00022490"/>
    </source>
</evidence>
<dbReference type="InterPro" id="IPR004358">
    <property type="entry name" value="Sig_transdc_His_kin-like_C"/>
</dbReference>
<keyword evidence="12" id="KW-0479">Metal-binding</keyword>
<evidence type="ECO:0000256" key="4">
    <source>
        <dbReference type="ARBA" id="ARBA00004651"/>
    </source>
</evidence>
<evidence type="ECO:0000256" key="15">
    <source>
        <dbReference type="ARBA" id="ARBA00023004"/>
    </source>
</evidence>
<comment type="cofactor">
    <cofactor evidence="2">
        <name>[4Fe-4S] cluster</name>
        <dbReference type="ChEBI" id="CHEBI:49883"/>
    </cofactor>
</comment>
<sequence>MSASPFPPVLLSAEVLQVYETLPDPYLLLSPELVVLTASNAYLAATFMGREQLVGRSIADVFPANPDHSSVLGRSRLLESYQRVLRTGQPEQLPIQRYDLPPPTPGSAQPFVTKYWSVLNSPALDPDGSVHYLISKVSDVTELVEQGLQITDLSREVELSKALAHDNRQLVQELQKAQAILDTIQEAYVELSPAGDFTYLNRQAAQLLGRTPAELLGKNIEHAEAVVSPEARNLIRRALATQQRVEAEYLCSTLGYWVYMSVTPTAAGVIVQFYDIRDVKASRNELQREHQRLKESQAIGHIGSFEAEMSTGHVYWSDELYRIHGLEPQSHTPTPQSCLTAMFPEDQEIFMQRLTMSQLLPRFGMVHRILHHDGTVRLVETRTEVERDEQGRVVKVYGTVQDVTEMKQAEKDARESVSQFQTLVENTPDLITRWDRSLRLLFANSAFSQRSGKSLAELLGKTNREMQHPEEIAGPWMAKLRLVLETGQAQDHYNSAPTPTGLKHFYSRLVPETAEDGSVQSVLAIAREITDIKRLEKENLALQLSQQKQLLNAVLETQEFERRRIAESLHNGLAQVLYATKLHLEQIQPFPESPAFRQVLQAKERAGQFLSEAIKATRTISHELIPTTLEDFGLAAAINDVCQHMSHGALRIQCQVTGIAPALDKYLELALYRLVQELVNNIVKHAQATTARVVVAREEGAIRLTAQDNGRGFDPQRLSSKGFGLKTIRDRVKLLGGTTDIVSAQGQGTTVSIWFPVERE</sequence>
<keyword evidence="18" id="KW-0472">Membrane</keyword>
<evidence type="ECO:0000256" key="8">
    <source>
        <dbReference type="ARBA" id="ARBA00022485"/>
    </source>
</evidence>
<accession>A0A2M9BLK6</accession>
<gene>
    <name evidence="24" type="ORF">CLV45_0248</name>
</gene>
<dbReference type="CDD" id="cd16917">
    <property type="entry name" value="HATPase_UhpB-NarQ-NarX-like"/>
    <property type="match status" value="1"/>
</dbReference>
<evidence type="ECO:0000256" key="14">
    <source>
        <dbReference type="ARBA" id="ARBA00022989"/>
    </source>
</evidence>
<dbReference type="Gene3D" id="2.10.70.100">
    <property type="match status" value="1"/>
</dbReference>
<dbReference type="InterPro" id="IPR013655">
    <property type="entry name" value="PAS_fold_3"/>
</dbReference>
<dbReference type="GO" id="GO:0005886">
    <property type="term" value="C:plasma membrane"/>
    <property type="evidence" value="ECO:0007669"/>
    <property type="project" value="UniProtKB-SubCell"/>
</dbReference>
<dbReference type="NCBIfam" id="TIGR00229">
    <property type="entry name" value="sensory_box"/>
    <property type="match status" value="3"/>
</dbReference>
<dbReference type="Gene3D" id="1.20.5.1930">
    <property type="match status" value="1"/>
</dbReference>
<evidence type="ECO:0000313" key="25">
    <source>
        <dbReference type="Proteomes" id="UP000228535"/>
    </source>
</evidence>
<dbReference type="SMART" id="SM00091">
    <property type="entry name" value="PAS"/>
    <property type="match status" value="3"/>
</dbReference>
<evidence type="ECO:0000259" key="21">
    <source>
        <dbReference type="PROSITE" id="PS50109"/>
    </source>
</evidence>
<dbReference type="PANTHER" id="PTHR24421">
    <property type="entry name" value="NITRATE/NITRITE SENSOR PROTEIN NARX-RELATED"/>
    <property type="match status" value="1"/>
</dbReference>
<dbReference type="PRINTS" id="PR00344">
    <property type="entry name" value="BCTRLSENSOR"/>
</dbReference>
<dbReference type="SMART" id="SM00387">
    <property type="entry name" value="HATPase_c"/>
    <property type="match status" value="1"/>
</dbReference>
<evidence type="ECO:0000256" key="19">
    <source>
        <dbReference type="ARBA" id="ARBA00024827"/>
    </source>
</evidence>
<evidence type="ECO:0000256" key="12">
    <source>
        <dbReference type="ARBA" id="ARBA00022723"/>
    </source>
</evidence>
<reference evidence="24 25" key="1">
    <citation type="submission" date="2017-11" db="EMBL/GenBank/DDBJ databases">
        <title>Genomic Encyclopedia of Archaeal and Bacterial Type Strains, Phase II (KMG-II): From Individual Species to Whole Genera.</title>
        <authorList>
            <person name="Goeker M."/>
        </authorList>
    </citation>
    <scope>NUCLEOTIDE SEQUENCE [LARGE SCALE GENOMIC DNA]</scope>
    <source>
        <strain evidence="24 25">DSM 11115</strain>
    </source>
</reference>
<keyword evidence="13" id="KW-0418">Kinase</keyword>
<dbReference type="InterPro" id="IPR000014">
    <property type="entry name" value="PAS"/>
</dbReference>
<dbReference type="InterPro" id="IPR013656">
    <property type="entry name" value="PAS_4"/>
</dbReference>
<keyword evidence="7" id="KW-1003">Cell membrane</keyword>
<feature type="domain" description="PAS" evidence="22">
    <location>
        <begin position="416"/>
        <end position="487"/>
    </location>
</feature>
<dbReference type="PROSITE" id="PS50112">
    <property type="entry name" value="PAS"/>
    <property type="match status" value="2"/>
</dbReference>
<keyword evidence="10" id="KW-0808">Transferase</keyword>
<dbReference type="InterPro" id="IPR005467">
    <property type="entry name" value="His_kinase_dom"/>
</dbReference>
<evidence type="ECO:0000256" key="2">
    <source>
        <dbReference type="ARBA" id="ARBA00001966"/>
    </source>
</evidence>
<dbReference type="GO" id="GO:0051539">
    <property type="term" value="F:4 iron, 4 sulfur cluster binding"/>
    <property type="evidence" value="ECO:0007669"/>
    <property type="project" value="UniProtKB-KW"/>
</dbReference>
<keyword evidence="25" id="KW-1185">Reference proteome</keyword>
<dbReference type="EMBL" id="PGFA01000001">
    <property type="protein sequence ID" value="PJJ58837.1"/>
    <property type="molecule type" value="Genomic_DNA"/>
</dbReference>
<dbReference type="AlphaFoldDB" id="A0A2M9BLK6"/>
<dbReference type="Pfam" id="PF07730">
    <property type="entry name" value="HisKA_3"/>
    <property type="match status" value="1"/>
</dbReference>
<dbReference type="OrthoDB" id="5401121at2"/>
<dbReference type="Pfam" id="PF08447">
    <property type="entry name" value="PAS_3"/>
    <property type="match status" value="1"/>
</dbReference>
<evidence type="ECO:0000256" key="10">
    <source>
        <dbReference type="ARBA" id="ARBA00022679"/>
    </source>
</evidence>
<dbReference type="Gene3D" id="3.30.565.10">
    <property type="entry name" value="Histidine kinase-like ATPase, C-terminal domain"/>
    <property type="match status" value="1"/>
</dbReference>
<keyword evidence="8" id="KW-0004">4Fe-4S</keyword>
<feature type="domain" description="PAS" evidence="22">
    <location>
        <begin position="173"/>
        <end position="248"/>
    </location>
</feature>
<dbReference type="Proteomes" id="UP000228535">
    <property type="component" value="Unassembled WGS sequence"/>
</dbReference>
<dbReference type="InterPro" id="IPR001610">
    <property type="entry name" value="PAC"/>
</dbReference>